<dbReference type="EMBL" id="JBBNOP010000006">
    <property type="protein sequence ID" value="MEQ3363042.1"/>
    <property type="molecule type" value="Genomic_DNA"/>
</dbReference>
<evidence type="ECO:0000313" key="5">
    <source>
        <dbReference type="Proteomes" id="UP001487305"/>
    </source>
</evidence>
<dbReference type="NCBIfam" id="TIGR01076">
    <property type="entry name" value="sortase_fam"/>
    <property type="match status" value="1"/>
</dbReference>
<dbReference type="Pfam" id="PF04203">
    <property type="entry name" value="Sortase"/>
    <property type="match status" value="1"/>
</dbReference>
<dbReference type="NCBIfam" id="NF033745">
    <property type="entry name" value="class_C_sortase"/>
    <property type="match status" value="1"/>
</dbReference>
<dbReference type="RefSeq" id="WP_102375810.1">
    <property type="nucleotide sequence ID" value="NZ_JBBNOP010000006.1"/>
</dbReference>
<keyword evidence="3" id="KW-0812">Transmembrane</keyword>
<keyword evidence="3" id="KW-1133">Transmembrane helix</keyword>
<dbReference type="InterPro" id="IPR042002">
    <property type="entry name" value="Sortase_C"/>
</dbReference>
<gene>
    <name evidence="4" type="ORF">AAA083_08645</name>
</gene>
<keyword evidence="1" id="KW-0378">Hydrolase</keyword>
<organism evidence="4 5">
    <name type="scientific">Raoultibacter massiliensis</name>
    <dbReference type="NCBI Taxonomy" id="1852371"/>
    <lineage>
        <taxon>Bacteria</taxon>
        <taxon>Bacillati</taxon>
        <taxon>Actinomycetota</taxon>
        <taxon>Coriobacteriia</taxon>
        <taxon>Eggerthellales</taxon>
        <taxon>Eggerthellaceae</taxon>
        <taxon>Raoultibacter</taxon>
    </lineage>
</organism>
<accession>A0ABV1JEC9</accession>
<protein>
    <submittedName>
        <fullName evidence="4">Class C sortase</fullName>
    </submittedName>
</protein>
<evidence type="ECO:0000256" key="1">
    <source>
        <dbReference type="ARBA" id="ARBA00022801"/>
    </source>
</evidence>
<dbReference type="Gene3D" id="2.40.260.10">
    <property type="entry name" value="Sortase"/>
    <property type="match status" value="1"/>
</dbReference>
<dbReference type="SUPFAM" id="SSF63817">
    <property type="entry name" value="Sortase"/>
    <property type="match status" value="1"/>
</dbReference>
<dbReference type="InterPro" id="IPR023365">
    <property type="entry name" value="Sortase_dom-sf"/>
</dbReference>
<feature type="transmembrane region" description="Helical" evidence="3">
    <location>
        <begin position="62"/>
        <end position="80"/>
    </location>
</feature>
<dbReference type="CDD" id="cd05827">
    <property type="entry name" value="Sortase_C"/>
    <property type="match status" value="1"/>
</dbReference>
<evidence type="ECO:0000256" key="3">
    <source>
        <dbReference type="SAM" id="Phobius"/>
    </source>
</evidence>
<feature type="region of interest" description="Disordered" evidence="2">
    <location>
        <begin position="1"/>
        <end position="53"/>
    </location>
</feature>
<proteinExistence type="predicted"/>
<sequence>MDKAVRGGAFSSERERRGVGARCSSAVSRTHRREGPVGQSRNSGMPSGRGADRAKRSAARTIAALLMFCMGFGVLVYPYVAQRINNESATRLVAAYNESVQAGAGGQSDGEGSDVAAYAAPIPDEGVYGSIFIPKLSLELPIFIGSTDANLSKGIAHLEGTSLPTGGESTHSVLAGHNNVATNEWFTNIDRLVEGDLFYIRNGGTVLTYQVVSTQIIAPTDTSTLLIERGRDLVTLLTCTDSGAERLLVTGERVLDQ</sequence>
<dbReference type="Proteomes" id="UP001487305">
    <property type="component" value="Unassembled WGS sequence"/>
</dbReference>
<reference evidence="4 5" key="1">
    <citation type="submission" date="2024-04" db="EMBL/GenBank/DDBJ databases">
        <title>Human intestinal bacterial collection.</title>
        <authorList>
            <person name="Pauvert C."/>
            <person name="Hitch T.C.A."/>
            <person name="Clavel T."/>
        </authorList>
    </citation>
    <scope>NUCLEOTIDE SEQUENCE [LARGE SCALE GENOMIC DNA]</scope>
    <source>
        <strain evidence="4 5">CLA-KB-H42</strain>
    </source>
</reference>
<keyword evidence="3" id="KW-0472">Membrane</keyword>
<name>A0ABV1JEC9_9ACTN</name>
<keyword evidence="5" id="KW-1185">Reference proteome</keyword>
<dbReference type="InterPro" id="IPR005754">
    <property type="entry name" value="Sortase"/>
</dbReference>
<comment type="caution">
    <text evidence="4">The sequence shown here is derived from an EMBL/GenBank/DDBJ whole genome shotgun (WGS) entry which is preliminary data.</text>
</comment>
<evidence type="ECO:0000256" key="2">
    <source>
        <dbReference type="SAM" id="MobiDB-lite"/>
    </source>
</evidence>
<evidence type="ECO:0000313" key="4">
    <source>
        <dbReference type="EMBL" id="MEQ3363042.1"/>
    </source>
</evidence>